<organism evidence="1 2">
    <name type="scientific">Spongiactinospora rosea</name>
    <dbReference type="NCBI Taxonomy" id="2248750"/>
    <lineage>
        <taxon>Bacteria</taxon>
        <taxon>Bacillati</taxon>
        <taxon>Actinomycetota</taxon>
        <taxon>Actinomycetes</taxon>
        <taxon>Streptosporangiales</taxon>
        <taxon>Streptosporangiaceae</taxon>
        <taxon>Spongiactinospora</taxon>
    </lineage>
</organism>
<comment type="caution">
    <text evidence="1">The sequence shown here is derived from an EMBL/GenBank/DDBJ whole genome shotgun (WGS) entry which is preliminary data.</text>
</comment>
<dbReference type="Proteomes" id="UP000253303">
    <property type="component" value="Unassembled WGS sequence"/>
</dbReference>
<accession>A0A366M3E4</accession>
<dbReference type="EMBL" id="QMEY01000002">
    <property type="protein sequence ID" value="RBQ20715.1"/>
    <property type="molecule type" value="Genomic_DNA"/>
</dbReference>
<evidence type="ECO:0000313" key="1">
    <source>
        <dbReference type="EMBL" id="RBQ20715.1"/>
    </source>
</evidence>
<protein>
    <submittedName>
        <fullName evidence="1">Uncharacterized protein</fullName>
    </submittedName>
</protein>
<name>A0A366M3E4_9ACTN</name>
<evidence type="ECO:0000313" key="2">
    <source>
        <dbReference type="Proteomes" id="UP000253303"/>
    </source>
</evidence>
<dbReference type="RefSeq" id="WP_113979672.1">
    <property type="nucleotide sequence ID" value="NZ_QMEY01000002.1"/>
</dbReference>
<dbReference type="AlphaFoldDB" id="A0A366M3E4"/>
<gene>
    <name evidence="1" type="ORF">DP939_06435</name>
</gene>
<proteinExistence type="predicted"/>
<reference evidence="1 2" key="1">
    <citation type="submission" date="2018-06" db="EMBL/GenBank/DDBJ databases">
        <title>Sphaerisporangium craniellae sp. nov., isolated from a marine sponge in the South China Sea.</title>
        <authorList>
            <person name="Li L."/>
        </authorList>
    </citation>
    <scope>NUCLEOTIDE SEQUENCE [LARGE SCALE GENOMIC DNA]</scope>
    <source>
        <strain evidence="1 2">LHW63015</strain>
    </source>
</reference>
<dbReference type="OrthoDB" id="3481175at2"/>
<sequence>MIDLQVREEGGEIVCQGSVGIDWRVLQRIDEDSFPFLGSLLPYADTMFNSRQVVRLLREIADPSVRRILGHEVVEEIERLCAQVERGTLLYLWFLGD</sequence>
<keyword evidence="2" id="KW-1185">Reference proteome</keyword>